<proteinExistence type="predicted"/>
<dbReference type="AlphaFoldDB" id="A0AA40K8J3"/>
<sequence length="308" mass="34105">MRPTTPNLKIPRSVGPSSPPQTPTTTSPVLGPRSGSKTWGMPPTNPHLHPMAPGFTARTVGKGPNFSHIRPGRPDQLSPRSSSASMLSSSESDDDAPPSPSRSLSPEPQPAPPPPRARTGRTVVNPALEIEELSDFTDSDDERLGVVRPHAIEDAESERSRSRSRHRPEIYQRIIPGIVNLNCSSDSSDMSDFDEAEHQDFLRRQREAKRRKRMTSGSIGKRTISESIGSDTDREDLLPFLPPDEPGSSARRLRRRIGNRHSLQFQDPPPGIQELDEPESSEDEILISEALARELPYYEYVSMEVDSP</sequence>
<reference evidence="2" key="1">
    <citation type="submission" date="2023-06" db="EMBL/GenBank/DDBJ databases">
        <title>Genome-scale phylogeny and comparative genomics of the fungal order Sordariales.</title>
        <authorList>
            <consortium name="Lawrence Berkeley National Laboratory"/>
            <person name="Hensen N."/>
            <person name="Bonometti L."/>
            <person name="Westerberg I."/>
            <person name="Brannstrom I.O."/>
            <person name="Guillou S."/>
            <person name="Cros-Aarteil S."/>
            <person name="Calhoun S."/>
            <person name="Haridas S."/>
            <person name="Kuo A."/>
            <person name="Mondo S."/>
            <person name="Pangilinan J."/>
            <person name="Riley R."/>
            <person name="LaButti K."/>
            <person name="Andreopoulos B."/>
            <person name="Lipzen A."/>
            <person name="Chen C."/>
            <person name="Yanf M."/>
            <person name="Daum C."/>
            <person name="Ng V."/>
            <person name="Clum A."/>
            <person name="Steindorff A."/>
            <person name="Ohm R."/>
            <person name="Martin F."/>
            <person name="Silar P."/>
            <person name="Natvig D."/>
            <person name="Lalanne C."/>
            <person name="Gautier V."/>
            <person name="Ament-velasquez S.L."/>
            <person name="Kruys A."/>
            <person name="Hutchinson M.I."/>
            <person name="Powell A.J."/>
            <person name="Barry K."/>
            <person name="Miller A.N."/>
            <person name="Grigoriev I.V."/>
            <person name="Debuchy R."/>
            <person name="Gladieux P."/>
            <person name="Thoren M.H."/>
            <person name="Johannesson H."/>
        </authorList>
    </citation>
    <scope>NUCLEOTIDE SEQUENCE</scope>
    <source>
        <strain evidence="2">SMH3187-1</strain>
    </source>
</reference>
<accession>A0AA40K8J3</accession>
<feature type="compositionally biased region" description="Pro residues" evidence="1">
    <location>
        <begin position="107"/>
        <end position="116"/>
    </location>
</feature>
<protein>
    <submittedName>
        <fullName evidence="2">Uncharacterized protein</fullName>
    </submittedName>
</protein>
<feature type="region of interest" description="Disordered" evidence="1">
    <location>
        <begin position="186"/>
        <end position="282"/>
    </location>
</feature>
<feature type="region of interest" description="Disordered" evidence="1">
    <location>
        <begin position="1"/>
        <end position="169"/>
    </location>
</feature>
<evidence type="ECO:0000256" key="1">
    <source>
        <dbReference type="SAM" id="MobiDB-lite"/>
    </source>
</evidence>
<gene>
    <name evidence="2" type="ORF">B0T18DRAFT_322219</name>
</gene>
<comment type="caution">
    <text evidence="2">The sequence shown here is derived from an EMBL/GenBank/DDBJ whole genome shotgun (WGS) entry which is preliminary data.</text>
</comment>
<evidence type="ECO:0000313" key="2">
    <source>
        <dbReference type="EMBL" id="KAK0749941.1"/>
    </source>
</evidence>
<name>A0AA40K8J3_9PEZI</name>
<organism evidence="2 3">
    <name type="scientific">Schizothecium vesticola</name>
    <dbReference type="NCBI Taxonomy" id="314040"/>
    <lineage>
        <taxon>Eukaryota</taxon>
        <taxon>Fungi</taxon>
        <taxon>Dikarya</taxon>
        <taxon>Ascomycota</taxon>
        <taxon>Pezizomycotina</taxon>
        <taxon>Sordariomycetes</taxon>
        <taxon>Sordariomycetidae</taxon>
        <taxon>Sordariales</taxon>
        <taxon>Schizotheciaceae</taxon>
        <taxon>Schizothecium</taxon>
    </lineage>
</organism>
<keyword evidence="3" id="KW-1185">Reference proteome</keyword>
<evidence type="ECO:0000313" key="3">
    <source>
        <dbReference type="Proteomes" id="UP001172155"/>
    </source>
</evidence>
<feature type="compositionally biased region" description="Basic and acidic residues" evidence="1">
    <location>
        <begin position="196"/>
        <end position="205"/>
    </location>
</feature>
<feature type="compositionally biased region" description="Acidic residues" evidence="1">
    <location>
        <begin position="129"/>
        <end position="141"/>
    </location>
</feature>
<dbReference type="Proteomes" id="UP001172155">
    <property type="component" value="Unassembled WGS sequence"/>
</dbReference>
<dbReference type="EMBL" id="JAUKUD010000003">
    <property type="protein sequence ID" value="KAK0749941.1"/>
    <property type="molecule type" value="Genomic_DNA"/>
</dbReference>
<feature type="compositionally biased region" description="Basic and acidic residues" evidence="1">
    <location>
        <begin position="142"/>
        <end position="161"/>
    </location>
</feature>
<feature type="compositionally biased region" description="Low complexity" evidence="1">
    <location>
        <begin position="78"/>
        <end position="90"/>
    </location>
</feature>